<dbReference type="AlphaFoldDB" id="A0A6N2ZA64"/>
<sequence>MWHKIKFNTQNIIGETAKATIIKMPNKSKWKGLTFYHPSKLVREEGHKGYRSSFSFTDDWEFQLYKKGNLVDKLGAEEMLDAFDNSSLNPMDEETSYLKVTKPSKIEAEVREIEELVRDEI</sequence>
<proteinExistence type="predicted"/>
<dbReference type="RefSeq" id="WP_021841187.1">
    <property type="nucleotide sequence ID" value="NZ_CACRUX010000012.1"/>
</dbReference>
<accession>A0A6N2ZA64</accession>
<protein>
    <submittedName>
        <fullName evidence="1">Uncharacterized protein</fullName>
    </submittedName>
</protein>
<name>A0A6N2ZA64_9FIRM</name>
<evidence type="ECO:0000313" key="1">
    <source>
        <dbReference type="EMBL" id="VYT74670.1"/>
    </source>
</evidence>
<dbReference type="EMBL" id="CACRUX010000012">
    <property type="protein sequence ID" value="VYT74670.1"/>
    <property type="molecule type" value="Genomic_DNA"/>
</dbReference>
<organism evidence="1">
    <name type="scientific">Veillonella ratti</name>
    <dbReference type="NCBI Taxonomy" id="103892"/>
    <lineage>
        <taxon>Bacteria</taxon>
        <taxon>Bacillati</taxon>
        <taxon>Bacillota</taxon>
        <taxon>Negativicutes</taxon>
        <taxon>Veillonellales</taxon>
        <taxon>Veillonellaceae</taxon>
        <taxon>Veillonella</taxon>
    </lineage>
</organism>
<reference evidence="1" key="1">
    <citation type="submission" date="2019-11" db="EMBL/GenBank/DDBJ databases">
        <authorList>
            <person name="Feng L."/>
        </authorList>
    </citation>
    <scope>NUCLEOTIDE SEQUENCE</scope>
    <source>
        <strain evidence="1">VrattiLFYP33</strain>
    </source>
</reference>
<gene>
    <name evidence="1" type="ORF">VRLFYP33_00428</name>
</gene>